<dbReference type="CDD" id="cd06558">
    <property type="entry name" value="crotonase-like"/>
    <property type="match status" value="1"/>
</dbReference>
<dbReference type="RefSeq" id="WP_003928990.1">
    <property type="nucleotide sequence ID" value="NZ_JH814684.1"/>
</dbReference>
<gene>
    <name evidence="2" type="ORF">MVAC_02624</name>
</gene>
<evidence type="ECO:0000256" key="1">
    <source>
        <dbReference type="ARBA" id="ARBA00005254"/>
    </source>
</evidence>
<proteinExistence type="inferred from homology"/>
<dbReference type="InterPro" id="IPR029045">
    <property type="entry name" value="ClpP/crotonase-like_dom_sf"/>
</dbReference>
<comment type="caution">
    <text evidence="2">The sequence shown here is derived from an EMBL/GenBank/DDBJ whole genome shotgun (WGS) entry which is preliminary data.</text>
</comment>
<keyword evidence="3" id="KW-1185">Reference proteome</keyword>
<dbReference type="Gene3D" id="3.90.226.10">
    <property type="entry name" value="2-enoyl-CoA Hydratase, Chain A, domain 1"/>
    <property type="match status" value="1"/>
</dbReference>
<dbReference type="Pfam" id="PF00378">
    <property type="entry name" value="ECH_1"/>
    <property type="match status" value="1"/>
</dbReference>
<dbReference type="GO" id="GO:0004300">
    <property type="term" value="F:enoyl-CoA hydratase activity"/>
    <property type="evidence" value="ECO:0007669"/>
    <property type="project" value="UniProtKB-EC"/>
</dbReference>
<evidence type="ECO:0000313" key="2">
    <source>
        <dbReference type="EMBL" id="EJZ12463.1"/>
    </source>
</evidence>
<dbReference type="InterPro" id="IPR001753">
    <property type="entry name" value="Enoyl-CoA_hydra/iso"/>
</dbReference>
<reference evidence="2 3" key="1">
    <citation type="journal article" date="2012" name="J. Bacteriol.">
        <title>Complete Genome Sequence of Mycobacterium vaccae Type Strain ATCC 25954.</title>
        <authorList>
            <person name="Ho Y.S."/>
            <person name="Adroub S.A."/>
            <person name="Abadi M."/>
            <person name="Al Alwan B."/>
            <person name="Alkhateeb R."/>
            <person name="Gao G."/>
            <person name="Ragab A."/>
            <person name="Ali S."/>
            <person name="van Soolingen D."/>
            <person name="Bitter W."/>
            <person name="Pain A."/>
            <person name="Abdallah A.M."/>
        </authorList>
    </citation>
    <scope>NUCLEOTIDE SEQUENCE [LARGE SCALE GENOMIC DNA]</scope>
    <source>
        <strain evidence="2 3">ATCC 25954</strain>
    </source>
</reference>
<sequence length="258" mass="27388">MTSDLVLTADHDGVRVITLNRPAARNALSRDLIRASYAALTSADADPTVRAVVLTGTDPAFCAGVDLKEAARDGLSYFEEFRSHSCIAAVAQMRTPVVGAINGPTFTGGLEMALGCDFLIASERAVFADTHARVGILPGGGMTARLPQLVGAAMARRLSMTGEVVDAARAERIGLVTEVVPHDRLLERALQLAVQIAEVPGPTMRSLKEIYTTGAAAVTDAALAAEEKIAFAQDRDFDGLNDRFGAVTRRNKEQIRPT</sequence>
<dbReference type="EC" id="4.2.1.17" evidence="2"/>
<dbReference type="AlphaFoldDB" id="K0VCD9"/>
<name>K0VCD9_MYCVA</name>
<dbReference type="eggNOG" id="COG1024">
    <property type="taxonomic scope" value="Bacteria"/>
</dbReference>
<dbReference type="Proteomes" id="UP000006072">
    <property type="component" value="Unassembled WGS sequence"/>
</dbReference>
<dbReference type="SUPFAM" id="SSF52096">
    <property type="entry name" value="ClpP/crotonase"/>
    <property type="match status" value="1"/>
</dbReference>
<dbReference type="HOGENOM" id="CLU_009834_7_4_11"/>
<organism evidence="2 3">
    <name type="scientific">Mycolicibacterium vaccae ATCC 25954</name>
    <dbReference type="NCBI Taxonomy" id="1194972"/>
    <lineage>
        <taxon>Bacteria</taxon>
        <taxon>Bacillati</taxon>
        <taxon>Actinomycetota</taxon>
        <taxon>Actinomycetes</taxon>
        <taxon>Mycobacteriales</taxon>
        <taxon>Mycobacteriaceae</taxon>
        <taxon>Mycolicibacterium</taxon>
    </lineage>
</organism>
<dbReference type="PATRIC" id="fig|1194972.3.peg.532"/>
<dbReference type="NCBIfam" id="NF004840">
    <property type="entry name" value="PRK06190.1"/>
    <property type="match status" value="1"/>
</dbReference>
<dbReference type="PANTHER" id="PTHR43802:SF1">
    <property type="entry name" value="IP11341P-RELATED"/>
    <property type="match status" value="1"/>
</dbReference>
<evidence type="ECO:0000313" key="3">
    <source>
        <dbReference type="Proteomes" id="UP000006072"/>
    </source>
</evidence>
<accession>K0VCD9</accession>
<protein>
    <submittedName>
        <fullName evidence="2">Enoyl-CoA hydratase</fullName>
        <ecNumber evidence="2">4.2.1.17</ecNumber>
    </submittedName>
</protein>
<dbReference type="EMBL" id="ALQA01000003">
    <property type="protein sequence ID" value="EJZ12463.1"/>
    <property type="molecule type" value="Genomic_DNA"/>
</dbReference>
<keyword evidence="2" id="KW-0456">Lyase</keyword>
<comment type="similarity">
    <text evidence="1">Belongs to the enoyl-CoA hydratase/isomerase family.</text>
</comment>
<dbReference type="PANTHER" id="PTHR43802">
    <property type="entry name" value="ENOYL-COA HYDRATASE"/>
    <property type="match status" value="1"/>
</dbReference>